<keyword evidence="2 4" id="KW-0442">Lipid degradation</keyword>
<dbReference type="Proteomes" id="UP000036756">
    <property type="component" value="Unassembled WGS sequence"/>
</dbReference>
<dbReference type="OrthoDB" id="9770965at2"/>
<evidence type="ECO:0000259" key="5">
    <source>
        <dbReference type="PROSITE" id="PS51635"/>
    </source>
</evidence>
<evidence type="ECO:0000313" key="7">
    <source>
        <dbReference type="Proteomes" id="UP000036756"/>
    </source>
</evidence>
<feature type="short sequence motif" description="GXSXG" evidence="4">
    <location>
        <begin position="36"/>
        <end position="40"/>
    </location>
</feature>
<feature type="short sequence motif" description="DGA/G" evidence="4">
    <location>
        <begin position="174"/>
        <end position="176"/>
    </location>
</feature>
<feature type="short sequence motif" description="GXGXXG" evidence="4">
    <location>
        <begin position="9"/>
        <end position="14"/>
    </location>
</feature>
<dbReference type="PANTHER" id="PTHR14226:SF64">
    <property type="entry name" value="PNPLA DOMAIN-CONTAINING PROTEIN"/>
    <property type="match status" value="1"/>
</dbReference>
<proteinExistence type="predicted"/>
<evidence type="ECO:0000256" key="3">
    <source>
        <dbReference type="ARBA" id="ARBA00023098"/>
    </source>
</evidence>
<evidence type="ECO:0000256" key="2">
    <source>
        <dbReference type="ARBA" id="ARBA00022963"/>
    </source>
</evidence>
<dbReference type="PANTHER" id="PTHR14226">
    <property type="entry name" value="NEUROPATHY TARGET ESTERASE/SWISS CHEESE D.MELANOGASTER"/>
    <property type="match status" value="1"/>
</dbReference>
<dbReference type="PATRIC" id="fig|1121307.3.peg.2464"/>
<sequence length="448" mass="50360">MKYSLVLGGGGAKGSYELGVFKALKEMNIEITSIYGTSIGALNGALFIQGDIDRAQRLWSEITARDVMDIEENIESLLEVGGISSTLEFMMHVISKRGVDITPFKRLLEEVVDEESIRNSPIDFGIVTFSLDDFRPVKLCKSDIPKGKLIDYLIASSALPAFKKHTIEDKVFIDGAFCDNIPLSLAVNGDASNIIVVDILSPGIVERADTSDFNVINIKNPFELKGSVLNFNRENIIFNMNLGYIDGKKAFGYLRGYRYYFNVDGSIYDLTKKYISSLSSKDIINIYNYFGIEINPKEIGISKAILDTIMNTLKLYSGENIISKESILRASLEITADFLDIPKIKVYNIEDFIKEIIKSINEVLFNLNEEDYLDYIKNSVLLTDKKKMSKALLDSINKKSNLAFYAKSCRLEQTTLPFRKVVSRLYPRLSIAAVVLLFLDKEGYITLI</sequence>
<dbReference type="PROSITE" id="PS51635">
    <property type="entry name" value="PNPLA"/>
    <property type="match status" value="1"/>
</dbReference>
<dbReference type="EMBL" id="LFVU01000001">
    <property type="protein sequence ID" value="KMT23276.1"/>
    <property type="molecule type" value="Genomic_DNA"/>
</dbReference>
<evidence type="ECO:0000256" key="1">
    <source>
        <dbReference type="ARBA" id="ARBA00022801"/>
    </source>
</evidence>
<protein>
    <submittedName>
        <fullName evidence="6">Patatin-like phospholipase</fullName>
    </submittedName>
</protein>
<keyword evidence="3 4" id="KW-0443">Lipid metabolism</keyword>
<keyword evidence="1 4" id="KW-0378">Hydrolase</keyword>
<evidence type="ECO:0000256" key="4">
    <source>
        <dbReference type="PROSITE-ProRule" id="PRU01161"/>
    </source>
</evidence>
<dbReference type="STRING" id="1121307.CLCY_8c00120"/>
<keyword evidence="7" id="KW-1185">Reference proteome</keyword>
<dbReference type="AlphaFoldDB" id="A0A0J8G6P6"/>
<reference evidence="6 7" key="1">
    <citation type="submission" date="2015-06" db="EMBL/GenBank/DDBJ databases">
        <title>Draft genome sequence of the purine-degrading Clostridium cylindrosporum HC-1 (DSM 605).</title>
        <authorList>
            <person name="Poehlein A."/>
            <person name="Schiel-Bengelsdorf B."/>
            <person name="Bengelsdorf F."/>
            <person name="Daniel R."/>
            <person name="Duerre P."/>
        </authorList>
    </citation>
    <scope>NUCLEOTIDE SEQUENCE [LARGE SCALE GENOMIC DNA]</scope>
    <source>
        <strain evidence="6 7">DSM 605</strain>
    </source>
</reference>
<gene>
    <name evidence="6" type="ORF">CLCY_8c00120</name>
</gene>
<feature type="active site" description="Nucleophile" evidence="4">
    <location>
        <position position="38"/>
    </location>
</feature>
<dbReference type="GO" id="GO:0016042">
    <property type="term" value="P:lipid catabolic process"/>
    <property type="evidence" value="ECO:0007669"/>
    <property type="project" value="UniProtKB-UniRule"/>
</dbReference>
<dbReference type="InterPro" id="IPR050301">
    <property type="entry name" value="NTE"/>
</dbReference>
<dbReference type="SUPFAM" id="SSF52151">
    <property type="entry name" value="FabD/lysophospholipase-like"/>
    <property type="match status" value="1"/>
</dbReference>
<dbReference type="InterPro" id="IPR002641">
    <property type="entry name" value="PNPLA_dom"/>
</dbReference>
<comment type="caution">
    <text evidence="6">The sequence shown here is derived from an EMBL/GenBank/DDBJ whole genome shotgun (WGS) entry which is preliminary data.</text>
</comment>
<dbReference type="RefSeq" id="WP_048569096.1">
    <property type="nucleotide sequence ID" value="NZ_LFVU01000001.1"/>
</dbReference>
<dbReference type="GO" id="GO:0016787">
    <property type="term" value="F:hydrolase activity"/>
    <property type="evidence" value="ECO:0007669"/>
    <property type="project" value="UniProtKB-UniRule"/>
</dbReference>
<dbReference type="Pfam" id="PF01734">
    <property type="entry name" value="Patatin"/>
    <property type="match status" value="1"/>
</dbReference>
<organism evidence="6 7">
    <name type="scientific">Clostridium cylindrosporum DSM 605</name>
    <dbReference type="NCBI Taxonomy" id="1121307"/>
    <lineage>
        <taxon>Bacteria</taxon>
        <taxon>Bacillati</taxon>
        <taxon>Bacillota</taxon>
        <taxon>Clostridia</taxon>
        <taxon>Eubacteriales</taxon>
        <taxon>Clostridiaceae</taxon>
        <taxon>Clostridium</taxon>
    </lineage>
</organism>
<name>A0A0J8G6P6_CLOCY</name>
<accession>A0A0J8G6P6</accession>
<dbReference type="Gene3D" id="3.40.1090.10">
    <property type="entry name" value="Cytosolic phospholipase A2 catalytic domain"/>
    <property type="match status" value="2"/>
</dbReference>
<feature type="domain" description="PNPLA" evidence="5">
    <location>
        <begin position="5"/>
        <end position="187"/>
    </location>
</feature>
<feature type="active site" description="Proton acceptor" evidence="4">
    <location>
        <position position="174"/>
    </location>
</feature>
<evidence type="ECO:0000313" key="6">
    <source>
        <dbReference type="EMBL" id="KMT23276.1"/>
    </source>
</evidence>
<dbReference type="InterPro" id="IPR016035">
    <property type="entry name" value="Acyl_Trfase/lysoPLipase"/>
</dbReference>
<dbReference type="CDD" id="cd07209">
    <property type="entry name" value="Pat_hypo_Ecoli_Z1214_like"/>
    <property type="match status" value="1"/>
</dbReference>